<dbReference type="AlphaFoldDB" id="A6IJX4"/>
<dbReference type="SUPFAM" id="SSF74650">
    <property type="entry name" value="Galactose mutarotase-like"/>
    <property type="match status" value="1"/>
</dbReference>
<dbReference type="GO" id="GO:0003824">
    <property type="term" value="F:catalytic activity"/>
    <property type="evidence" value="ECO:0007669"/>
    <property type="project" value="InterPro"/>
</dbReference>
<name>A6IJX4_RAT</name>
<gene>
    <name evidence="1" type="ORF">rCG_36012</name>
</gene>
<proteinExistence type="predicted"/>
<accession>A6IJX4</accession>
<feature type="non-terminal residue" evidence="1">
    <location>
        <position position="152"/>
    </location>
</feature>
<sequence>MGDWEMARGVRDPVQKDESLRSWFRCPSSLSVCIAGPHHPWPVTLPPSLHLQVLSLPGWQYSRNHAQHLKNLQRGHPEKPQVNLQRVLLRLHHLYEAGEDPVLSRPATVDLKIALRGLGSVVAVEERSLTGTWDVQTLQRWHWRTKIGQLKG</sequence>
<dbReference type="Proteomes" id="UP000234681">
    <property type="component" value="Chromosome 14"/>
</dbReference>
<protein>
    <submittedName>
        <fullName evidence="1">RCG36012, isoform CRA_f</fullName>
    </submittedName>
</protein>
<dbReference type="Gene3D" id="2.60.40.1360">
    <property type="match status" value="1"/>
</dbReference>
<dbReference type="GO" id="GO:0030246">
    <property type="term" value="F:carbohydrate binding"/>
    <property type="evidence" value="ECO:0007669"/>
    <property type="project" value="InterPro"/>
</dbReference>
<reference evidence="2" key="1">
    <citation type="submission" date="2005-09" db="EMBL/GenBank/DDBJ databases">
        <authorList>
            <person name="Mural R.J."/>
            <person name="Li P.W."/>
            <person name="Adams M.D."/>
            <person name="Amanatides P.G."/>
            <person name="Baden-Tillson H."/>
            <person name="Barnstead M."/>
            <person name="Chin S.H."/>
            <person name="Dew I."/>
            <person name="Evans C.A."/>
            <person name="Ferriera S."/>
            <person name="Flanigan M."/>
            <person name="Fosler C."/>
            <person name="Glodek A."/>
            <person name="Gu Z."/>
            <person name="Holt R.A."/>
            <person name="Jennings D."/>
            <person name="Kraft C.L."/>
            <person name="Lu F."/>
            <person name="Nguyen T."/>
            <person name="Nusskern D.R."/>
            <person name="Pfannkoch C.M."/>
            <person name="Sitter C."/>
            <person name="Sutton G.G."/>
            <person name="Venter J.C."/>
            <person name="Wang Z."/>
            <person name="Woodage T."/>
            <person name="Zheng X.H."/>
            <person name="Zhong F."/>
        </authorList>
    </citation>
    <scope>NUCLEOTIDE SEQUENCE [LARGE SCALE GENOMIC DNA]</scope>
    <source>
        <strain>BN</strain>
        <strain evidence="2">Sprague-Dawley</strain>
    </source>
</reference>
<dbReference type="InterPro" id="IPR011013">
    <property type="entry name" value="Gal_mutarotase_sf_dom"/>
</dbReference>
<organism evidence="1 2">
    <name type="scientific">Rattus norvegicus</name>
    <name type="common">Rat</name>
    <dbReference type="NCBI Taxonomy" id="10116"/>
    <lineage>
        <taxon>Eukaryota</taxon>
        <taxon>Metazoa</taxon>
        <taxon>Chordata</taxon>
        <taxon>Craniata</taxon>
        <taxon>Vertebrata</taxon>
        <taxon>Euteleostomi</taxon>
        <taxon>Mammalia</taxon>
        <taxon>Eutheria</taxon>
        <taxon>Euarchontoglires</taxon>
        <taxon>Glires</taxon>
        <taxon>Rodentia</taxon>
        <taxon>Myomorpha</taxon>
        <taxon>Muroidea</taxon>
        <taxon>Muridae</taxon>
        <taxon>Murinae</taxon>
        <taxon>Rattus</taxon>
    </lineage>
</organism>
<evidence type="ECO:0000313" key="1">
    <source>
        <dbReference type="EMBL" id="EDM00039.1"/>
    </source>
</evidence>
<dbReference type="EMBL" id="CH473963">
    <property type="protein sequence ID" value="EDM00039.1"/>
    <property type="molecule type" value="Genomic_DNA"/>
</dbReference>
<evidence type="ECO:0000313" key="2">
    <source>
        <dbReference type="Proteomes" id="UP000234681"/>
    </source>
</evidence>
<dbReference type="GO" id="GO:0005975">
    <property type="term" value="P:carbohydrate metabolic process"/>
    <property type="evidence" value="ECO:0007669"/>
    <property type="project" value="InterPro"/>
</dbReference>